<reference evidence="1" key="1">
    <citation type="submission" date="2020-09" db="EMBL/GenBank/DDBJ databases">
        <title>Genome-Enabled Discovery of Anthraquinone Biosynthesis in Senna tora.</title>
        <authorList>
            <person name="Kang S.-H."/>
            <person name="Pandey R.P."/>
            <person name="Lee C.-M."/>
            <person name="Sim J.-S."/>
            <person name="Jeong J.-T."/>
            <person name="Choi B.-S."/>
            <person name="Jung M."/>
            <person name="Ginzburg D."/>
            <person name="Zhao K."/>
            <person name="Won S.Y."/>
            <person name="Oh T.-J."/>
            <person name="Yu Y."/>
            <person name="Kim N.-H."/>
            <person name="Lee O.R."/>
            <person name="Lee T.-H."/>
            <person name="Bashyal P."/>
            <person name="Kim T.-S."/>
            <person name="Lee W.-H."/>
            <person name="Kawkins C."/>
            <person name="Kim C.-K."/>
            <person name="Kim J.S."/>
            <person name="Ahn B.O."/>
            <person name="Rhee S.Y."/>
            <person name="Sohng J.K."/>
        </authorList>
    </citation>
    <scope>NUCLEOTIDE SEQUENCE</scope>
    <source>
        <tissue evidence="1">Leaf</tissue>
    </source>
</reference>
<sequence length="288" mass="33463">MRDGKCTKHFPKKFVDKIMIDEEGFPQYKRRDNVVSVEKNGVPLDNRFVVPYNARLYKAHINVEYCNQHKSIKYLFKYVNKGEDRVIAAFYSNGNQDGQVNDVDEIKITPSVERLSFHLPGEQSIVFRDDEPIDSVVQRNSHRISMFLAWFEANKKYPEAKLLTYSDFPSQFTYKSDSQEWTPRKHGSSIGRLFYVPLGSGELYYMRILLNICKGATSYQDIRTIDGILYPTFKDVCYSLGLLDDDKEYIDGIIEPSSWGSAIFLRHLFITLLFSNSLTNPQLVWQKT</sequence>
<dbReference type="PANTHER" id="PTHR10492:SF101">
    <property type="entry name" value="ATP-DEPENDENT DNA HELICASE"/>
    <property type="match status" value="1"/>
</dbReference>
<dbReference type="AlphaFoldDB" id="A0A834T8B4"/>
<dbReference type="Proteomes" id="UP000634136">
    <property type="component" value="Unassembled WGS sequence"/>
</dbReference>
<protein>
    <submittedName>
        <fullName evidence="1">Uncharacterized protein</fullName>
    </submittedName>
</protein>
<keyword evidence="2" id="KW-1185">Reference proteome</keyword>
<name>A0A834T8B4_9FABA</name>
<dbReference type="EMBL" id="JAAIUW010000010">
    <property type="protein sequence ID" value="KAF7811769.1"/>
    <property type="molecule type" value="Genomic_DNA"/>
</dbReference>
<evidence type="ECO:0000313" key="1">
    <source>
        <dbReference type="EMBL" id="KAF7811769.1"/>
    </source>
</evidence>
<dbReference type="PANTHER" id="PTHR10492">
    <property type="match status" value="1"/>
</dbReference>
<dbReference type="OrthoDB" id="1428593at2759"/>
<accession>A0A834T8B4</accession>
<evidence type="ECO:0000313" key="2">
    <source>
        <dbReference type="Proteomes" id="UP000634136"/>
    </source>
</evidence>
<gene>
    <name evidence="1" type="ORF">G2W53_032745</name>
</gene>
<comment type="caution">
    <text evidence="1">The sequence shown here is derived from an EMBL/GenBank/DDBJ whole genome shotgun (WGS) entry which is preliminary data.</text>
</comment>
<proteinExistence type="predicted"/>
<organism evidence="1 2">
    <name type="scientific">Senna tora</name>
    <dbReference type="NCBI Taxonomy" id="362788"/>
    <lineage>
        <taxon>Eukaryota</taxon>
        <taxon>Viridiplantae</taxon>
        <taxon>Streptophyta</taxon>
        <taxon>Embryophyta</taxon>
        <taxon>Tracheophyta</taxon>
        <taxon>Spermatophyta</taxon>
        <taxon>Magnoliopsida</taxon>
        <taxon>eudicotyledons</taxon>
        <taxon>Gunneridae</taxon>
        <taxon>Pentapetalae</taxon>
        <taxon>rosids</taxon>
        <taxon>fabids</taxon>
        <taxon>Fabales</taxon>
        <taxon>Fabaceae</taxon>
        <taxon>Caesalpinioideae</taxon>
        <taxon>Cassia clade</taxon>
        <taxon>Senna</taxon>
    </lineage>
</organism>